<dbReference type="PANTHER" id="PTHR38926:SF5">
    <property type="entry name" value="F-BOX AND LEUCINE-RICH REPEAT PROTEIN 6"/>
    <property type="match status" value="1"/>
</dbReference>
<dbReference type="InterPro" id="IPR032675">
    <property type="entry name" value="LRR_dom_sf"/>
</dbReference>
<accession>A0ABQ7KD88</accession>
<dbReference type="Proteomes" id="UP001194696">
    <property type="component" value="Unassembled WGS sequence"/>
</dbReference>
<name>A0ABQ7KD88_9FUNG</name>
<dbReference type="SUPFAM" id="SSF52047">
    <property type="entry name" value="RNI-like"/>
    <property type="match status" value="1"/>
</dbReference>
<evidence type="ECO:0000313" key="2">
    <source>
        <dbReference type="Proteomes" id="UP001194696"/>
    </source>
</evidence>
<keyword evidence="2" id="KW-1185">Reference proteome</keyword>
<dbReference type="EMBL" id="JAAAIM010000075">
    <property type="protein sequence ID" value="KAG0295778.1"/>
    <property type="molecule type" value="Genomic_DNA"/>
</dbReference>
<reference evidence="1 2" key="1">
    <citation type="journal article" date="2020" name="Fungal Divers.">
        <title>Resolving the Mortierellaceae phylogeny through synthesis of multi-gene phylogenetics and phylogenomics.</title>
        <authorList>
            <person name="Vandepol N."/>
            <person name="Liber J."/>
            <person name="Desiro A."/>
            <person name="Na H."/>
            <person name="Kennedy M."/>
            <person name="Barry K."/>
            <person name="Grigoriev I.V."/>
            <person name="Miller A.N."/>
            <person name="O'Donnell K."/>
            <person name="Stajich J.E."/>
            <person name="Bonito G."/>
        </authorList>
    </citation>
    <scope>NUCLEOTIDE SEQUENCE [LARGE SCALE GENOMIC DNA]</scope>
    <source>
        <strain evidence="1 2">AD045</strain>
    </source>
</reference>
<dbReference type="Gene3D" id="3.80.10.10">
    <property type="entry name" value="Ribonuclease Inhibitor"/>
    <property type="match status" value="1"/>
</dbReference>
<dbReference type="PANTHER" id="PTHR38926">
    <property type="entry name" value="F-BOX DOMAIN CONTAINING PROTEIN, EXPRESSED"/>
    <property type="match status" value="1"/>
</dbReference>
<sequence length="609" mass="68288">MAACTTFFHIPELVASLAPFLDSQDVAHLLKTNRLLSHACAPLFWRDLDIHHPETALALIHSPTPLQALTENLGNIRTLSTETNFISHYVIGLLAFLDSHLTSLSTPILRPSWLPSLTTSKICPASLSFPPLNNLTRLYCSLSVNLPCGPSWSADQLSLQLCWFVSLNPGLQELSVDGLRLGDDLVLRVVARTISRLHRLKHLTLAPAYKAHVEHCVAEALLFHCPKSIESFTLDSEIVSGPTLPGLMPNDKDQDEGPVVVRMTPLLNLKELRLPEHYAGYRAQDLCKIMEQCPAVESWVVPCVANEEAGQEVSDVLQRRCPKIRELTIRAPGKEQHGPTVISIMEKLPSQQLEVFCFKSYREFLPDRMMMALQRHSESLREIRFDNCCTIGRQTILKILTGCKALEEFVVDGLAHFPSRVDLSLEDAVEFKWVTTRLRHLQLVMTFGDFEGGIVDPEGSFSWSESDLHRWSLVEKFALQIGSLRDLEVLDIRALNVATGSAVSRYHQVPVPGLLTLDDKSKNRFGFLDQLRGLHKLRELGGSFRVSAMTPVTGTMGAREVAWLSENWSALRTVEFLPHNHDLSNVSAPECLQELQRNRPVLRLSCSRM</sequence>
<proteinExistence type="predicted"/>
<evidence type="ECO:0008006" key="3">
    <source>
        <dbReference type="Google" id="ProtNLM"/>
    </source>
</evidence>
<organism evidence="1 2">
    <name type="scientific">Linnemannia gamsii</name>
    <dbReference type="NCBI Taxonomy" id="64522"/>
    <lineage>
        <taxon>Eukaryota</taxon>
        <taxon>Fungi</taxon>
        <taxon>Fungi incertae sedis</taxon>
        <taxon>Mucoromycota</taxon>
        <taxon>Mortierellomycotina</taxon>
        <taxon>Mortierellomycetes</taxon>
        <taxon>Mortierellales</taxon>
        <taxon>Mortierellaceae</taxon>
        <taxon>Linnemannia</taxon>
    </lineage>
</organism>
<protein>
    <recommendedName>
        <fullName evidence="3">F-box domain-containing protein</fullName>
    </recommendedName>
</protein>
<comment type="caution">
    <text evidence="1">The sequence shown here is derived from an EMBL/GenBank/DDBJ whole genome shotgun (WGS) entry which is preliminary data.</text>
</comment>
<evidence type="ECO:0000313" key="1">
    <source>
        <dbReference type="EMBL" id="KAG0295778.1"/>
    </source>
</evidence>
<gene>
    <name evidence="1" type="ORF">BGZ96_011013</name>
</gene>